<keyword evidence="5 8" id="KW-0547">Nucleotide-binding</keyword>
<feature type="binding site" evidence="8">
    <location>
        <position position="177"/>
    </location>
    <ligand>
        <name>ATP</name>
        <dbReference type="ChEBI" id="CHEBI:30616"/>
    </ligand>
</feature>
<proteinExistence type="inferred from homology"/>
<feature type="binding site" evidence="8">
    <location>
        <position position="118"/>
    </location>
    <ligand>
        <name>ATP</name>
        <dbReference type="ChEBI" id="CHEBI:30616"/>
    </ligand>
</feature>
<feature type="binding site" evidence="8">
    <location>
        <position position="86"/>
    </location>
    <ligand>
        <name>ATP</name>
        <dbReference type="ChEBI" id="CHEBI:30616"/>
    </ligand>
</feature>
<dbReference type="KEGG" id="cyz:C3B44_04420"/>
<comment type="caution">
    <text evidence="9">The sequence shown here is derived from an EMBL/GenBank/DDBJ whole genome shotgun (WGS) entry which is preliminary data.</text>
</comment>
<evidence type="ECO:0000256" key="5">
    <source>
        <dbReference type="ARBA" id="ARBA00022741"/>
    </source>
</evidence>
<protein>
    <recommendedName>
        <fullName evidence="8">Protein nucleotidyltransferase YdiU</fullName>
        <ecNumber evidence="8">2.7.7.-</ecNumber>
    </recommendedName>
    <alternativeName>
        <fullName evidence="8">Protein adenylyltransferase YdiU</fullName>
        <ecNumber evidence="8">2.7.7.108</ecNumber>
    </alternativeName>
    <alternativeName>
        <fullName evidence="8">Protein uridylyltransferase YdiU</fullName>
        <ecNumber evidence="8">2.7.7.-</ecNumber>
    </alternativeName>
</protein>
<keyword evidence="4 8" id="KW-0479">Metal-binding</keyword>
<dbReference type="InterPro" id="IPR003846">
    <property type="entry name" value="SelO"/>
</dbReference>
<dbReference type="OrthoDB" id="9776281at2"/>
<feature type="binding site" evidence="8">
    <location>
        <position position="246"/>
    </location>
    <ligand>
        <name>Mg(2+)</name>
        <dbReference type="ChEBI" id="CHEBI:18420"/>
    </ligand>
</feature>
<dbReference type="GO" id="GO:0000287">
    <property type="term" value="F:magnesium ion binding"/>
    <property type="evidence" value="ECO:0007669"/>
    <property type="project" value="UniProtKB-UniRule"/>
</dbReference>
<dbReference type="PANTHER" id="PTHR32057:SF14">
    <property type="entry name" value="PROTEIN ADENYLYLTRANSFERASE SELO, MITOCHONDRIAL"/>
    <property type="match status" value="1"/>
</dbReference>
<dbReference type="GO" id="GO:0070733">
    <property type="term" value="F:AMPylase activity"/>
    <property type="evidence" value="ECO:0007669"/>
    <property type="project" value="UniProtKB-EC"/>
</dbReference>
<keyword evidence="10" id="KW-1185">Reference proteome</keyword>
<feature type="binding site" evidence="8">
    <location>
        <position position="105"/>
    </location>
    <ligand>
        <name>ATP</name>
        <dbReference type="ChEBI" id="CHEBI:30616"/>
    </ligand>
</feature>
<comment type="catalytic activity">
    <reaction evidence="8">
        <text>L-tyrosyl-[protein] + UTP = O-(5'-uridylyl)-L-tyrosyl-[protein] + diphosphate</text>
        <dbReference type="Rhea" id="RHEA:83887"/>
        <dbReference type="Rhea" id="RHEA-COMP:10136"/>
        <dbReference type="Rhea" id="RHEA-COMP:20238"/>
        <dbReference type="ChEBI" id="CHEBI:33019"/>
        <dbReference type="ChEBI" id="CHEBI:46398"/>
        <dbReference type="ChEBI" id="CHEBI:46858"/>
        <dbReference type="ChEBI" id="CHEBI:90602"/>
    </reaction>
</comment>
<comment type="catalytic activity">
    <reaction evidence="8">
        <text>L-histidyl-[protein] + UTP = N(tele)-(5'-uridylyl)-L-histidyl-[protein] + diphosphate</text>
        <dbReference type="Rhea" id="RHEA:83891"/>
        <dbReference type="Rhea" id="RHEA-COMP:9745"/>
        <dbReference type="Rhea" id="RHEA-COMP:20239"/>
        <dbReference type="ChEBI" id="CHEBI:29979"/>
        <dbReference type="ChEBI" id="CHEBI:33019"/>
        <dbReference type="ChEBI" id="CHEBI:46398"/>
        <dbReference type="ChEBI" id="CHEBI:233474"/>
    </reaction>
</comment>
<dbReference type="RefSeq" id="WP_108431320.1">
    <property type="nucleotide sequence ID" value="NZ_CP026947.1"/>
</dbReference>
<evidence type="ECO:0000256" key="1">
    <source>
        <dbReference type="ARBA" id="ARBA00009747"/>
    </source>
</evidence>
<evidence type="ECO:0000313" key="9">
    <source>
        <dbReference type="EMBL" id="PWC01494.1"/>
    </source>
</evidence>
<dbReference type="Proteomes" id="UP000244989">
    <property type="component" value="Unassembled WGS sequence"/>
</dbReference>
<feature type="binding site" evidence="8">
    <location>
        <position position="255"/>
    </location>
    <ligand>
        <name>ATP</name>
        <dbReference type="ChEBI" id="CHEBI:30616"/>
    </ligand>
</feature>
<comment type="cofactor">
    <cofactor evidence="8">
        <name>Mg(2+)</name>
        <dbReference type="ChEBI" id="CHEBI:18420"/>
    </cofactor>
    <cofactor evidence="8">
        <name>Mn(2+)</name>
        <dbReference type="ChEBI" id="CHEBI:29035"/>
    </cofactor>
</comment>
<dbReference type="PANTHER" id="PTHR32057">
    <property type="entry name" value="PROTEIN ADENYLYLTRANSFERASE SELO, MITOCHONDRIAL"/>
    <property type="match status" value="1"/>
</dbReference>
<feature type="binding site" evidence="8">
    <location>
        <position position="85"/>
    </location>
    <ligand>
        <name>ATP</name>
        <dbReference type="ChEBI" id="CHEBI:30616"/>
    </ligand>
</feature>
<accession>A0A2U1T663</accession>
<keyword evidence="6 8" id="KW-0067">ATP-binding</keyword>
<evidence type="ECO:0000256" key="4">
    <source>
        <dbReference type="ARBA" id="ARBA00022723"/>
    </source>
</evidence>
<dbReference type="AlphaFoldDB" id="A0A2U1T663"/>
<comment type="catalytic activity">
    <reaction evidence="8">
        <text>L-seryl-[protein] + ATP = 3-O-(5'-adenylyl)-L-seryl-[protein] + diphosphate</text>
        <dbReference type="Rhea" id="RHEA:58120"/>
        <dbReference type="Rhea" id="RHEA-COMP:9863"/>
        <dbReference type="Rhea" id="RHEA-COMP:15073"/>
        <dbReference type="ChEBI" id="CHEBI:29999"/>
        <dbReference type="ChEBI" id="CHEBI:30616"/>
        <dbReference type="ChEBI" id="CHEBI:33019"/>
        <dbReference type="ChEBI" id="CHEBI:142516"/>
        <dbReference type="EC" id="2.7.7.108"/>
    </reaction>
</comment>
<dbReference type="GO" id="GO:0030145">
    <property type="term" value="F:manganese ion binding"/>
    <property type="evidence" value="ECO:0007669"/>
    <property type="project" value="UniProtKB-UniRule"/>
</dbReference>
<keyword evidence="2 8" id="KW-0808">Transferase</keyword>
<evidence type="ECO:0000256" key="2">
    <source>
        <dbReference type="ARBA" id="ARBA00022679"/>
    </source>
</evidence>
<keyword evidence="7 8" id="KW-0460">Magnesium</keyword>
<dbReference type="EC" id="2.7.7.-" evidence="8"/>
<dbReference type="Pfam" id="PF02696">
    <property type="entry name" value="SelO"/>
    <property type="match status" value="1"/>
</dbReference>
<comment type="function">
    <text evidence="8">Nucleotidyltransferase involved in the post-translational modification of proteins. It can catalyze the addition of adenosine monophosphate (AMP) or uridine monophosphate (UMP) to a protein, resulting in modifications known as AMPylation and UMPylation.</text>
</comment>
<keyword evidence="8" id="KW-0464">Manganese</keyword>
<comment type="similarity">
    <text evidence="1 8">Belongs to the SELO family.</text>
</comment>
<organism evidence="9 10">
    <name type="scientific">Corynebacterium yudongzhengii</name>
    <dbReference type="NCBI Taxonomy" id="2080740"/>
    <lineage>
        <taxon>Bacteria</taxon>
        <taxon>Bacillati</taxon>
        <taxon>Actinomycetota</taxon>
        <taxon>Actinomycetes</taxon>
        <taxon>Mycobacteriales</taxon>
        <taxon>Corynebacteriaceae</taxon>
        <taxon>Corynebacterium</taxon>
    </lineage>
</organism>
<feature type="binding site" evidence="8">
    <location>
        <position position="255"/>
    </location>
    <ligand>
        <name>Mg(2+)</name>
        <dbReference type="ChEBI" id="CHEBI:18420"/>
    </ligand>
</feature>
<gene>
    <name evidence="8" type="primary">ydiU</name>
    <name evidence="8" type="synonym">selO</name>
    <name evidence="9" type="ORF">DF222_06755</name>
</gene>
<feature type="active site" description="Proton acceptor" evidence="8">
    <location>
        <position position="245"/>
    </location>
</feature>
<comment type="catalytic activity">
    <reaction evidence="8">
        <text>L-seryl-[protein] + UTP = O-(5'-uridylyl)-L-seryl-[protein] + diphosphate</text>
        <dbReference type="Rhea" id="RHEA:64604"/>
        <dbReference type="Rhea" id="RHEA-COMP:9863"/>
        <dbReference type="Rhea" id="RHEA-COMP:16635"/>
        <dbReference type="ChEBI" id="CHEBI:29999"/>
        <dbReference type="ChEBI" id="CHEBI:33019"/>
        <dbReference type="ChEBI" id="CHEBI:46398"/>
        <dbReference type="ChEBI" id="CHEBI:156051"/>
    </reaction>
</comment>
<dbReference type="HAMAP" id="MF_00692">
    <property type="entry name" value="SelO"/>
    <property type="match status" value="1"/>
</dbReference>
<evidence type="ECO:0000256" key="6">
    <source>
        <dbReference type="ARBA" id="ARBA00022840"/>
    </source>
</evidence>
<comment type="catalytic activity">
    <reaction evidence="8">
        <text>L-tyrosyl-[protein] + ATP = O-(5'-adenylyl)-L-tyrosyl-[protein] + diphosphate</text>
        <dbReference type="Rhea" id="RHEA:54288"/>
        <dbReference type="Rhea" id="RHEA-COMP:10136"/>
        <dbReference type="Rhea" id="RHEA-COMP:13846"/>
        <dbReference type="ChEBI" id="CHEBI:30616"/>
        <dbReference type="ChEBI" id="CHEBI:33019"/>
        <dbReference type="ChEBI" id="CHEBI:46858"/>
        <dbReference type="ChEBI" id="CHEBI:83624"/>
        <dbReference type="EC" id="2.7.7.108"/>
    </reaction>
</comment>
<dbReference type="EC" id="2.7.7.108" evidence="8"/>
<evidence type="ECO:0000256" key="7">
    <source>
        <dbReference type="ARBA" id="ARBA00022842"/>
    </source>
</evidence>
<feature type="binding site" evidence="8">
    <location>
        <position position="170"/>
    </location>
    <ligand>
        <name>ATP</name>
        <dbReference type="ChEBI" id="CHEBI:30616"/>
    </ligand>
</feature>
<evidence type="ECO:0000256" key="8">
    <source>
        <dbReference type="HAMAP-Rule" id="MF_00692"/>
    </source>
</evidence>
<evidence type="ECO:0000313" key="10">
    <source>
        <dbReference type="Proteomes" id="UP000244989"/>
    </source>
</evidence>
<comment type="catalytic activity">
    <reaction evidence="8">
        <text>L-threonyl-[protein] + ATP = 3-O-(5'-adenylyl)-L-threonyl-[protein] + diphosphate</text>
        <dbReference type="Rhea" id="RHEA:54292"/>
        <dbReference type="Rhea" id="RHEA-COMP:11060"/>
        <dbReference type="Rhea" id="RHEA-COMP:13847"/>
        <dbReference type="ChEBI" id="CHEBI:30013"/>
        <dbReference type="ChEBI" id="CHEBI:30616"/>
        <dbReference type="ChEBI" id="CHEBI:33019"/>
        <dbReference type="ChEBI" id="CHEBI:138113"/>
        <dbReference type="EC" id="2.7.7.108"/>
    </reaction>
</comment>
<keyword evidence="3 8" id="KW-0548">Nucleotidyltransferase</keyword>
<feature type="binding site" evidence="8">
    <location>
        <position position="119"/>
    </location>
    <ligand>
        <name>ATP</name>
        <dbReference type="ChEBI" id="CHEBI:30616"/>
    </ligand>
</feature>
<dbReference type="GO" id="GO:0005524">
    <property type="term" value="F:ATP binding"/>
    <property type="evidence" value="ECO:0007669"/>
    <property type="project" value="UniProtKB-UniRule"/>
</dbReference>
<dbReference type="EMBL" id="QEEZ01000011">
    <property type="protein sequence ID" value="PWC01494.1"/>
    <property type="molecule type" value="Genomic_DNA"/>
</dbReference>
<feature type="binding site" evidence="8">
    <location>
        <position position="83"/>
    </location>
    <ligand>
        <name>ATP</name>
        <dbReference type="ChEBI" id="CHEBI:30616"/>
    </ligand>
</feature>
<reference evidence="10" key="1">
    <citation type="submission" date="2018-04" db="EMBL/GenBank/DDBJ databases">
        <authorList>
            <person name="Liu S."/>
            <person name="Wang Z."/>
            <person name="Li J."/>
        </authorList>
    </citation>
    <scope>NUCLEOTIDE SEQUENCE [LARGE SCALE GENOMIC DNA]</scope>
    <source>
        <strain evidence="10">2189</strain>
    </source>
</reference>
<name>A0A2U1T663_9CORY</name>
<sequence length="432" mass="47718">MVTPPLEHTYADTLPELVARCDPEEFPHPELVVLNDPLAESLGLDTDWLRSAEGMDFLCARGLETVALGYAGHQFGQYSPRLGDGRALLYGELVHEGRRFDLHAKGTGRTPFSRPGSDGRGTLTSMLRELLYSESLAALGVPTTRTLAVLTTGRTVVRENGPEPAAFLIRVAEGLDRVGTFQYARSGSPEVARRLADYDIHRHYPAAREAENPYLAFYRSVLKRSVKTVAQWMRLGFIHGVMNTDNTAISGQTLDFGPCAFTPRWEADAVYSSVDTQGRYRFGNQPIVLKWNLARFGETLVDLVGVEELTAALNTFDEYYREAADEQARLLLGDEASREDIEDYEKRRAQAEDLTLFHRELAGEKTGEKAPLFIPRNHLVADVLERARGGDLTGFEALLNAVSNPYDDGAGDRALASPAPEGFGPFITYCGT</sequence>
<evidence type="ECO:0000256" key="3">
    <source>
        <dbReference type="ARBA" id="ARBA00022695"/>
    </source>
</evidence>